<evidence type="ECO:0000313" key="9">
    <source>
        <dbReference type="EMBL" id="GAP92704.1"/>
    </source>
</evidence>
<organism evidence="9">
    <name type="scientific">Rosellinia necatrix</name>
    <name type="common">White root-rot fungus</name>
    <dbReference type="NCBI Taxonomy" id="77044"/>
    <lineage>
        <taxon>Eukaryota</taxon>
        <taxon>Fungi</taxon>
        <taxon>Dikarya</taxon>
        <taxon>Ascomycota</taxon>
        <taxon>Pezizomycotina</taxon>
        <taxon>Sordariomycetes</taxon>
        <taxon>Xylariomycetidae</taxon>
        <taxon>Xylariales</taxon>
        <taxon>Xylariaceae</taxon>
        <taxon>Rosellinia</taxon>
    </lineage>
</organism>
<dbReference type="CDD" id="cd00161">
    <property type="entry name" value="beta-trefoil_Ricin-like"/>
    <property type="match status" value="1"/>
</dbReference>
<dbReference type="SUPFAM" id="SSF50370">
    <property type="entry name" value="Ricin B-like lectins"/>
    <property type="match status" value="1"/>
</dbReference>
<sequence length="482" mass="54079">MAPERLSTSEIYILSNNWSGARLILGSPNSRELSMVDMADCDDGSQWMLRETGHAGYYRLHTVKAGTSKAADVLNDRDTESRHVVLAETGDYSGQFWRVDAWGDGFYRISNLFTGEGKHLDVYSDTHGPHLAPGNCIGQHWTLAVHQAVHQVTHEPSALSSTPVQYLSLDTSVDTDGVTQHTYMYSEPDSSGQALRTTEDWRQSRLLGRGSFGSVWLEACVSGPKQGHLRAVKEVKKQDISSDSVVDYERELQAVAEFSHRRYSHRFVQSSGWWDDELSVYIAMEYLHLGDLQQFLGEPLPEDDTRQITRQVVEGLNCMHEGRFAHRDLKPQNILVARGRPDWWVKIADFGLSKRVEGDTALRTRVFAVAYAAPEVLGILTRDDFNLPSGTIDEYSIAVDIWSLGSVVYRMKAGQAVFEDCQQLSQFMAREIPLPKERLLSRGASVGCINFLESCLVVSPSQRPTTDQLGKDAWLCESPLLY</sequence>
<dbReference type="SUPFAM" id="SSF56112">
    <property type="entry name" value="Protein kinase-like (PK-like)"/>
    <property type="match status" value="1"/>
</dbReference>
<dbReference type="STRING" id="77044.A0A1W2TVN3"/>
<keyword evidence="5" id="KW-0067">ATP-binding</keyword>
<proteinExistence type="predicted"/>
<keyword evidence="4 9" id="KW-0418">Kinase</keyword>
<dbReference type="Pfam" id="PF14200">
    <property type="entry name" value="RicinB_lectin_2"/>
    <property type="match status" value="1"/>
</dbReference>
<dbReference type="OMA" id="SHRRYSH"/>
<dbReference type="AlphaFoldDB" id="A0A1W2TVN3"/>
<reference evidence="9" key="1">
    <citation type="submission" date="2016-03" db="EMBL/GenBank/DDBJ databases">
        <title>Draft genome sequence of Rosellinia necatrix.</title>
        <authorList>
            <person name="Kanematsu S."/>
        </authorList>
    </citation>
    <scope>NUCLEOTIDE SEQUENCE [LARGE SCALE GENOMIC DNA]</scope>
    <source>
        <strain evidence="9">W97</strain>
    </source>
</reference>
<comment type="catalytic activity">
    <reaction evidence="7">
        <text>L-seryl-[protein] + ATP = O-phospho-L-seryl-[protein] + ADP + H(+)</text>
        <dbReference type="Rhea" id="RHEA:17989"/>
        <dbReference type="Rhea" id="RHEA-COMP:9863"/>
        <dbReference type="Rhea" id="RHEA-COMP:11604"/>
        <dbReference type="ChEBI" id="CHEBI:15378"/>
        <dbReference type="ChEBI" id="CHEBI:29999"/>
        <dbReference type="ChEBI" id="CHEBI:30616"/>
        <dbReference type="ChEBI" id="CHEBI:83421"/>
        <dbReference type="ChEBI" id="CHEBI:456216"/>
        <dbReference type="EC" id="2.7.11.24"/>
    </reaction>
    <physiologicalReaction direction="left-to-right" evidence="7">
        <dbReference type="Rhea" id="RHEA:17990"/>
    </physiologicalReaction>
</comment>
<dbReference type="InterPro" id="IPR008271">
    <property type="entry name" value="Ser/Thr_kinase_AS"/>
</dbReference>
<keyword evidence="10" id="KW-1185">Reference proteome</keyword>
<protein>
    <recommendedName>
        <fullName evidence="1">mitogen-activated protein kinase</fullName>
        <ecNumber evidence="1">2.7.11.24</ecNumber>
    </recommendedName>
</protein>
<dbReference type="OrthoDB" id="10252171at2759"/>
<comment type="catalytic activity">
    <reaction evidence="6">
        <text>L-threonyl-[protein] + ATP = O-phospho-L-threonyl-[protein] + ADP + H(+)</text>
        <dbReference type="Rhea" id="RHEA:46608"/>
        <dbReference type="Rhea" id="RHEA-COMP:11060"/>
        <dbReference type="Rhea" id="RHEA-COMP:11605"/>
        <dbReference type="ChEBI" id="CHEBI:15378"/>
        <dbReference type="ChEBI" id="CHEBI:30013"/>
        <dbReference type="ChEBI" id="CHEBI:30616"/>
        <dbReference type="ChEBI" id="CHEBI:61977"/>
        <dbReference type="ChEBI" id="CHEBI:456216"/>
        <dbReference type="EC" id="2.7.11.24"/>
    </reaction>
    <physiologicalReaction direction="left-to-right" evidence="6">
        <dbReference type="Rhea" id="RHEA:46609"/>
    </physiologicalReaction>
</comment>
<evidence type="ECO:0000256" key="1">
    <source>
        <dbReference type="ARBA" id="ARBA00012411"/>
    </source>
</evidence>
<dbReference type="PANTHER" id="PTHR48016:SF56">
    <property type="entry name" value="MAPKK KINASE"/>
    <property type="match status" value="1"/>
</dbReference>
<dbReference type="EMBL" id="DF977541">
    <property type="protein sequence ID" value="GAP92704.1"/>
    <property type="molecule type" value="Genomic_DNA"/>
</dbReference>
<evidence type="ECO:0000259" key="8">
    <source>
        <dbReference type="PROSITE" id="PS50011"/>
    </source>
</evidence>
<gene>
    <name evidence="9" type="ORF">SAMD00023353_9600030</name>
</gene>
<dbReference type="InterPro" id="IPR011009">
    <property type="entry name" value="Kinase-like_dom_sf"/>
</dbReference>
<dbReference type="Proteomes" id="UP000054516">
    <property type="component" value="Unassembled WGS sequence"/>
</dbReference>
<dbReference type="EC" id="2.7.11.24" evidence="1"/>
<dbReference type="GO" id="GO:0005524">
    <property type="term" value="F:ATP binding"/>
    <property type="evidence" value="ECO:0007669"/>
    <property type="project" value="UniProtKB-KW"/>
</dbReference>
<dbReference type="InterPro" id="IPR000772">
    <property type="entry name" value="Ricin_B_lectin"/>
</dbReference>
<dbReference type="InterPro" id="IPR050538">
    <property type="entry name" value="MAP_kinase_kinase_kinase"/>
</dbReference>
<dbReference type="SMART" id="SM00220">
    <property type="entry name" value="S_TKc"/>
    <property type="match status" value="1"/>
</dbReference>
<evidence type="ECO:0000313" key="10">
    <source>
        <dbReference type="Proteomes" id="UP000054516"/>
    </source>
</evidence>
<dbReference type="PROSITE" id="PS50011">
    <property type="entry name" value="PROTEIN_KINASE_DOM"/>
    <property type="match status" value="1"/>
</dbReference>
<evidence type="ECO:0000256" key="7">
    <source>
        <dbReference type="ARBA" id="ARBA00048130"/>
    </source>
</evidence>
<dbReference type="Pfam" id="PF00069">
    <property type="entry name" value="Pkinase"/>
    <property type="match status" value="1"/>
</dbReference>
<evidence type="ECO:0000256" key="6">
    <source>
        <dbReference type="ARBA" id="ARBA00047919"/>
    </source>
</evidence>
<name>A0A1W2TVN3_ROSNE</name>
<keyword evidence="3" id="KW-0547">Nucleotide-binding</keyword>
<feature type="domain" description="Protein kinase" evidence="8">
    <location>
        <begin position="201"/>
        <end position="475"/>
    </location>
</feature>
<dbReference type="PROSITE" id="PS00108">
    <property type="entry name" value="PROTEIN_KINASE_ST"/>
    <property type="match status" value="1"/>
</dbReference>
<dbReference type="Gene3D" id="1.10.510.10">
    <property type="entry name" value="Transferase(Phosphotransferase) domain 1"/>
    <property type="match status" value="1"/>
</dbReference>
<dbReference type="PANTHER" id="PTHR48016">
    <property type="entry name" value="MAP KINASE KINASE KINASE SSK2-RELATED-RELATED"/>
    <property type="match status" value="1"/>
</dbReference>
<dbReference type="Gene3D" id="2.80.10.50">
    <property type="match status" value="1"/>
</dbReference>
<dbReference type="InterPro" id="IPR035992">
    <property type="entry name" value="Ricin_B-like_lectins"/>
</dbReference>
<evidence type="ECO:0000256" key="2">
    <source>
        <dbReference type="ARBA" id="ARBA00022679"/>
    </source>
</evidence>
<evidence type="ECO:0000256" key="5">
    <source>
        <dbReference type="ARBA" id="ARBA00022840"/>
    </source>
</evidence>
<evidence type="ECO:0000256" key="3">
    <source>
        <dbReference type="ARBA" id="ARBA00022741"/>
    </source>
</evidence>
<evidence type="ECO:0000256" key="4">
    <source>
        <dbReference type="ARBA" id="ARBA00022777"/>
    </source>
</evidence>
<keyword evidence="2" id="KW-0808">Transferase</keyword>
<dbReference type="InterPro" id="IPR000719">
    <property type="entry name" value="Prot_kinase_dom"/>
</dbReference>
<dbReference type="GO" id="GO:0004707">
    <property type="term" value="F:MAP kinase activity"/>
    <property type="evidence" value="ECO:0007669"/>
    <property type="project" value="UniProtKB-EC"/>
</dbReference>
<accession>A0A1W2TVN3</accession>